<comment type="caution">
    <text evidence="1">The sequence shown here is derived from an EMBL/GenBank/DDBJ whole genome shotgun (WGS) entry which is preliminary data.</text>
</comment>
<name>X1P261_9ZZZZ</name>
<accession>X1P261</accession>
<protein>
    <submittedName>
        <fullName evidence="1">Uncharacterized protein</fullName>
    </submittedName>
</protein>
<dbReference type="EMBL" id="BARV01024734">
    <property type="protein sequence ID" value="GAI36521.1"/>
    <property type="molecule type" value="Genomic_DNA"/>
</dbReference>
<reference evidence="1" key="1">
    <citation type="journal article" date="2014" name="Front. Microbiol.">
        <title>High frequency of phylogenetically diverse reductive dehalogenase-homologous genes in deep subseafloor sedimentary metagenomes.</title>
        <authorList>
            <person name="Kawai M."/>
            <person name="Futagami T."/>
            <person name="Toyoda A."/>
            <person name="Takaki Y."/>
            <person name="Nishi S."/>
            <person name="Hori S."/>
            <person name="Arai W."/>
            <person name="Tsubouchi T."/>
            <person name="Morono Y."/>
            <person name="Uchiyama I."/>
            <person name="Ito T."/>
            <person name="Fujiyama A."/>
            <person name="Inagaki F."/>
            <person name="Takami H."/>
        </authorList>
    </citation>
    <scope>NUCLEOTIDE SEQUENCE</scope>
    <source>
        <strain evidence="1">Expedition CK06-06</strain>
    </source>
</reference>
<gene>
    <name evidence="1" type="ORF">S06H3_40317</name>
</gene>
<sequence length="63" mass="7307">KKSDEIFREAMEVLEVPEWKILLMYWAVRLGGGLAWSGNKRRKKKGINKVADKIPEKSVEMDC</sequence>
<dbReference type="AlphaFoldDB" id="X1P261"/>
<proteinExistence type="predicted"/>
<organism evidence="1">
    <name type="scientific">marine sediment metagenome</name>
    <dbReference type="NCBI Taxonomy" id="412755"/>
    <lineage>
        <taxon>unclassified sequences</taxon>
        <taxon>metagenomes</taxon>
        <taxon>ecological metagenomes</taxon>
    </lineage>
</organism>
<evidence type="ECO:0000313" key="1">
    <source>
        <dbReference type="EMBL" id="GAI36521.1"/>
    </source>
</evidence>
<feature type="non-terminal residue" evidence="1">
    <location>
        <position position="1"/>
    </location>
</feature>